<proteinExistence type="predicted"/>
<dbReference type="STRING" id="1454373.ACMU_12460"/>
<protein>
    <submittedName>
        <fullName evidence="1">Uncharacterized protein</fullName>
    </submittedName>
</protein>
<dbReference type="InterPro" id="IPR006342">
    <property type="entry name" value="FkbM_mtfrase"/>
</dbReference>
<dbReference type="InterPro" id="IPR029063">
    <property type="entry name" value="SAM-dependent_MTases_sf"/>
</dbReference>
<accession>A0A037ZIP4</accession>
<sequence>MKDVAKNQKTITSRGIKFPHDRMVIPWRQRKLLRNNRYEEKESRAVLQNLRPEDRVIELGAGIGYMSSLMALKVGIRDVHAFEANPRMIPFIENVHAMNDVKGVTIHNAVLGDHAGTAEFYNRRDYVASSLAPLPTDDDQTLLSIEKIEMRDAGDTFRTIAPTALVCDIEGAEVDLLPLCDLSSVRCAIVEMHPQWVGSAGVAKVFATMTQAGLTYHHRGSQGKVVTFRRDW</sequence>
<comment type="caution">
    <text evidence="1">The sequence shown here is derived from an EMBL/GenBank/DDBJ whole genome shotgun (WGS) entry which is preliminary data.</text>
</comment>
<evidence type="ECO:0000313" key="2">
    <source>
        <dbReference type="Proteomes" id="UP000026249"/>
    </source>
</evidence>
<dbReference type="CDD" id="cd02440">
    <property type="entry name" value="AdoMet_MTases"/>
    <property type="match status" value="1"/>
</dbReference>
<reference evidence="1 2" key="1">
    <citation type="submission" date="2014-03" db="EMBL/GenBank/DDBJ databases">
        <title>Draft Genome Sequence of Actibacterium mucosum KCTC 23349, a Marine Alphaproteobacterium with Complex Ionic Requirements Isolated from Mediterranean Seawater at Malvarrosa Beach, Valencia, Spain.</title>
        <authorList>
            <person name="Arahal D.R."/>
            <person name="Shao Z."/>
            <person name="Lai Q."/>
            <person name="Pujalte M.J."/>
        </authorList>
    </citation>
    <scope>NUCLEOTIDE SEQUENCE [LARGE SCALE GENOMIC DNA]</scope>
    <source>
        <strain evidence="1 2">KCTC 23349</strain>
    </source>
</reference>
<name>A0A037ZIP4_9RHOB</name>
<evidence type="ECO:0000313" key="1">
    <source>
        <dbReference type="EMBL" id="KAJ55499.1"/>
    </source>
</evidence>
<dbReference type="Proteomes" id="UP000026249">
    <property type="component" value="Unassembled WGS sequence"/>
</dbReference>
<dbReference type="NCBIfam" id="TIGR01444">
    <property type="entry name" value="fkbM_fam"/>
    <property type="match status" value="1"/>
</dbReference>
<dbReference type="EMBL" id="JFKE01000004">
    <property type="protein sequence ID" value="KAJ55499.1"/>
    <property type="molecule type" value="Genomic_DNA"/>
</dbReference>
<keyword evidence="2" id="KW-1185">Reference proteome</keyword>
<dbReference type="Gene3D" id="3.40.50.150">
    <property type="entry name" value="Vaccinia Virus protein VP39"/>
    <property type="match status" value="1"/>
</dbReference>
<gene>
    <name evidence="1" type="ORF">ACMU_12460</name>
</gene>
<dbReference type="SUPFAM" id="SSF53335">
    <property type="entry name" value="S-adenosyl-L-methionine-dependent methyltransferases"/>
    <property type="match status" value="1"/>
</dbReference>
<dbReference type="AlphaFoldDB" id="A0A037ZIP4"/>
<organism evidence="1 2">
    <name type="scientific">Actibacterium mucosum KCTC 23349</name>
    <dbReference type="NCBI Taxonomy" id="1454373"/>
    <lineage>
        <taxon>Bacteria</taxon>
        <taxon>Pseudomonadati</taxon>
        <taxon>Pseudomonadota</taxon>
        <taxon>Alphaproteobacteria</taxon>
        <taxon>Rhodobacterales</taxon>
        <taxon>Roseobacteraceae</taxon>
        <taxon>Actibacterium</taxon>
    </lineage>
</organism>
<dbReference type="RefSeq" id="WP_035259332.1">
    <property type="nucleotide sequence ID" value="NZ_JFKE01000004.1"/>
</dbReference>
<dbReference type="OrthoDB" id="456767at2"/>